<dbReference type="AlphaFoldDB" id="A0A381S6I2"/>
<keyword evidence="5" id="KW-0547">Nucleotide-binding</keyword>
<evidence type="ECO:0000256" key="1">
    <source>
        <dbReference type="ARBA" id="ARBA00004790"/>
    </source>
</evidence>
<dbReference type="Gene3D" id="3.40.50.620">
    <property type="entry name" value="HUPs"/>
    <property type="match status" value="1"/>
</dbReference>
<dbReference type="NCBIfam" id="TIGR00482">
    <property type="entry name" value="nicotinate (nicotinamide) nucleotide adenylyltransferase"/>
    <property type="match status" value="1"/>
</dbReference>
<keyword evidence="7" id="KW-0520">NAD</keyword>
<dbReference type="PANTHER" id="PTHR39321">
    <property type="entry name" value="NICOTINATE-NUCLEOTIDE ADENYLYLTRANSFERASE-RELATED"/>
    <property type="match status" value="1"/>
</dbReference>
<dbReference type="CDD" id="cd02165">
    <property type="entry name" value="NMNAT"/>
    <property type="match status" value="1"/>
</dbReference>
<dbReference type="NCBIfam" id="TIGR00125">
    <property type="entry name" value="cyt_tran_rel"/>
    <property type="match status" value="1"/>
</dbReference>
<dbReference type="PANTHER" id="PTHR39321:SF3">
    <property type="entry name" value="PHOSPHOPANTETHEINE ADENYLYLTRANSFERASE"/>
    <property type="match status" value="1"/>
</dbReference>
<accession>A0A381S6I2</accession>
<dbReference type="InterPro" id="IPR004821">
    <property type="entry name" value="Cyt_trans-like"/>
</dbReference>
<sequence length="180" mass="21020">MNLKKKISKKIGILGGTFDPPHKGHLTISIFAIKKLKLDFLIWGVTKKNPFKKNPMFSLKKRLLLSKKIVKNNKKIKVHSYDKFLKSSETIKLIKYLKKKGTKNRYYFIMGSDNFVKFHSWKSWRKIAELCQIAIFPRAGYVKKSLTSKAFKALGKEKLMFLRSKMINISSSKVRKSYLK</sequence>
<evidence type="ECO:0000256" key="7">
    <source>
        <dbReference type="ARBA" id="ARBA00023027"/>
    </source>
</evidence>
<reference evidence="9" key="1">
    <citation type="submission" date="2018-05" db="EMBL/GenBank/DDBJ databases">
        <authorList>
            <person name="Lanie J.A."/>
            <person name="Ng W.-L."/>
            <person name="Kazmierczak K.M."/>
            <person name="Andrzejewski T.M."/>
            <person name="Davidsen T.M."/>
            <person name="Wayne K.J."/>
            <person name="Tettelin H."/>
            <person name="Glass J.I."/>
            <person name="Rusch D."/>
            <person name="Podicherti R."/>
            <person name="Tsui H.-C.T."/>
            <person name="Winkler M.E."/>
        </authorList>
    </citation>
    <scope>NUCLEOTIDE SEQUENCE</scope>
</reference>
<keyword evidence="4" id="KW-0548">Nucleotidyltransferase</keyword>
<evidence type="ECO:0000259" key="8">
    <source>
        <dbReference type="Pfam" id="PF01467"/>
    </source>
</evidence>
<evidence type="ECO:0000256" key="3">
    <source>
        <dbReference type="ARBA" id="ARBA00022679"/>
    </source>
</evidence>
<evidence type="ECO:0000256" key="5">
    <source>
        <dbReference type="ARBA" id="ARBA00022741"/>
    </source>
</evidence>
<proteinExistence type="inferred from homology"/>
<evidence type="ECO:0000313" key="9">
    <source>
        <dbReference type="EMBL" id="SUZ96753.1"/>
    </source>
</evidence>
<keyword evidence="3" id="KW-0808">Transferase</keyword>
<comment type="pathway">
    <text evidence="1">Cofactor biosynthesis; NAD(+) biosynthesis.</text>
</comment>
<keyword evidence="2" id="KW-0662">Pyridine nucleotide biosynthesis</keyword>
<protein>
    <recommendedName>
        <fullName evidence="8">Cytidyltransferase-like domain-containing protein</fullName>
    </recommendedName>
</protein>
<dbReference type="HAMAP" id="MF_00244">
    <property type="entry name" value="NaMN_adenylyltr"/>
    <property type="match status" value="1"/>
</dbReference>
<dbReference type="Pfam" id="PF01467">
    <property type="entry name" value="CTP_transf_like"/>
    <property type="match status" value="1"/>
</dbReference>
<dbReference type="InterPro" id="IPR014729">
    <property type="entry name" value="Rossmann-like_a/b/a_fold"/>
</dbReference>
<evidence type="ECO:0000256" key="4">
    <source>
        <dbReference type="ARBA" id="ARBA00022695"/>
    </source>
</evidence>
<evidence type="ECO:0000256" key="6">
    <source>
        <dbReference type="ARBA" id="ARBA00022840"/>
    </source>
</evidence>
<dbReference type="EMBL" id="UINC01002445">
    <property type="protein sequence ID" value="SUZ96753.1"/>
    <property type="molecule type" value="Genomic_DNA"/>
</dbReference>
<feature type="domain" description="Cytidyltransferase-like" evidence="8">
    <location>
        <begin position="13"/>
        <end position="176"/>
    </location>
</feature>
<dbReference type="SUPFAM" id="SSF52374">
    <property type="entry name" value="Nucleotidylyl transferase"/>
    <property type="match status" value="1"/>
</dbReference>
<name>A0A381S6I2_9ZZZZ</name>
<dbReference type="GO" id="GO:0005524">
    <property type="term" value="F:ATP binding"/>
    <property type="evidence" value="ECO:0007669"/>
    <property type="project" value="UniProtKB-KW"/>
</dbReference>
<keyword evidence="6" id="KW-0067">ATP-binding</keyword>
<evidence type="ECO:0000256" key="2">
    <source>
        <dbReference type="ARBA" id="ARBA00022642"/>
    </source>
</evidence>
<dbReference type="InterPro" id="IPR005248">
    <property type="entry name" value="NadD/NMNAT"/>
</dbReference>
<gene>
    <name evidence="9" type="ORF">METZ01_LOCUS49607</name>
</gene>
<dbReference type="GO" id="GO:0009435">
    <property type="term" value="P:NAD+ biosynthetic process"/>
    <property type="evidence" value="ECO:0007669"/>
    <property type="project" value="UniProtKB-UniPathway"/>
</dbReference>
<dbReference type="GO" id="GO:0070566">
    <property type="term" value="F:adenylyltransferase activity"/>
    <property type="evidence" value="ECO:0007669"/>
    <property type="project" value="UniProtKB-ARBA"/>
</dbReference>
<dbReference type="UniPathway" id="UPA00253"/>
<organism evidence="9">
    <name type="scientific">marine metagenome</name>
    <dbReference type="NCBI Taxonomy" id="408172"/>
    <lineage>
        <taxon>unclassified sequences</taxon>
        <taxon>metagenomes</taxon>
        <taxon>ecological metagenomes</taxon>
    </lineage>
</organism>